<dbReference type="Gene3D" id="1.10.225.10">
    <property type="entry name" value="Saposin-like"/>
    <property type="match status" value="1"/>
</dbReference>
<dbReference type="RefSeq" id="XP_005089895.1">
    <property type="nucleotide sequence ID" value="XM_005089838.3"/>
</dbReference>
<evidence type="ECO:0000256" key="1">
    <source>
        <dbReference type="ARBA" id="ARBA00023157"/>
    </source>
</evidence>
<proteinExistence type="predicted"/>
<feature type="chain" id="PRO_5046567943" evidence="2">
    <location>
        <begin position="20"/>
        <end position="125"/>
    </location>
</feature>
<sequence>MKTCMIVALFAMSLVVISAQVPEEAEQGPGPVPEEAQRGIPITKCTACKIVMSILEAAIDTLPKQDPEGNISEDLILSKLSEQCNILPKFLQRTCMTFVNADNVKLLLSLPSESVCRKIKLCRRS</sequence>
<keyword evidence="2" id="KW-0732">Signal</keyword>
<dbReference type="PROSITE" id="PS50015">
    <property type="entry name" value="SAP_B"/>
    <property type="match status" value="1"/>
</dbReference>
<dbReference type="InterPro" id="IPR011001">
    <property type="entry name" value="Saposin-like"/>
</dbReference>
<feature type="domain" description="Saposin B-type" evidence="3">
    <location>
        <begin position="41"/>
        <end position="125"/>
    </location>
</feature>
<organism evidence="4 5">
    <name type="scientific">Aplysia californica</name>
    <name type="common">California sea hare</name>
    <dbReference type="NCBI Taxonomy" id="6500"/>
    <lineage>
        <taxon>Eukaryota</taxon>
        <taxon>Metazoa</taxon>
        <taxon>Spiralia</taxon>
        <taxon>Lophotrochozoa</taxon>
        <taxon>Mollusca</taxon>
        <taxon>Gastropoda</taxon>
        <taxon>Heterobranchia</taxon>
        <taxon>Euthyneura</taxon>
        <taxon>Tectipleura</taxon>
        <taxon>Aplysiida</taxon>
        <taxon>Aplysioidea</taxon>
        <taxon>Aplysiidae</taxon>
        <taxon>Aplysia</taxon>
    </lineage>
</organism>
<evidence type="ECO:0000259" key="3">
    <source>
        <dbReference type="PROSITE" id="PS50015"/>
    </source>
</evidence>
<name>A0ABM0JBJ9_APLCA</name>
<protein>
    <submittedName>
        <fullName evidence="5">Uncharacterized protein LOC101858678</fullName>
    </submittedName>
</protein>
<feature type="signal peptide" evidence="2">
    <location>
        <begin position="1"/>
        <end position="19"/>
    </location>
</feature>
<keyword evidence="4" id="KW-1185">Reference proteome</keyword>
<accession>A0ABM0JBJ9</accession>
<dbReference type="SUPFAM" id="SSF47862">
    <property type="entry name" value="Saposin"/>
    <property type="match status" value="1"/>
</dbReference>
<dbReference type="Proteomes" id="UP000694888">
    <property type="component" value="Unplaced"/>
</dbReference>
<dbReference type="GeneID" id="101858678"/>
<dbReference type="InterPro" id="IPR008139">
    <property type="entry name" value="SaposinB_dom"/>
</dbReference>
<evidence type="ECO:0000256" key="2">
    <source>
        <dbReference type="SAM" id="SignalP"/>
    </source>
</evidence>
<keyword evidence="1" id="KW-1015">Disulfide bond</keyword>
<gene>
    <name evidence="5" type="primary">LOC101858678</name>
</gene>
<evidence type="ECO:0000313" key="4">
    <source>
        <dbReference type="Proteomes" id="UP000694888"/>
    </source>
</evidence>
<evidence type="ECO:0000313" key="5">
    <source>
        <dbReference type="RefSeq" id="XP_005089895.1"/>
    </source>
</evidence>
<reference evidence="5" key="1">
    <citation type="submission" date="2025-08" db="UniProtKB">
        <authorList>
            <consortium name="RefSeq"/>
        </authorList>
    </citation>
    <scope>IDENTIFICATION</scope>
</reference>